<name>A0A5A8CU63_CAFRO</name>
<accession>A0A5A8CU63</accession>
<dbReference type="Proteomes" id="UP000323011">
    <property type="component" value="Unassembled WGS sequence"/>
</dbReference>
<organism evidence="2 6">
    <name type="scientific">Cafeteria roenbergensis</name>
    <name type="common">Marine flagellate</name>
    <dbReference type="NCBI Taxonomy" id="33653"/>
    <lineage>
        <taxon>Eukaryota</taxon>
        <taxon>Sar</taxon>
        <taxon>Stramenopiles</taxon>
        <taxon>Bigyra</taxon>
        <taxon>Opalozoa</taxon>
        <taxon>Bicosoecida</taxon>
        <taxon>Cafeteriaceae</taxon>
        <taxon>Cafeteria</taxon>
    </lineage>
</organism>
<dbReference type="Proteomes" id="UP000322899">
    <property type="component" value="Unassembled WGS sequence"/>
</dbReference>
<evidence type="ECO:0000313" key="8">
    <source>
        <dbReference type="Proteomes" id="UP000325113"/>
    </source>
</evidence>
<reference evidence="5 6" key="1">
    <citation type="submission" date="2019-07" db="EMBL/GenBank/DDBJ databases">
        <title>Genomes of Cafeteria roenbergensis.</title>
        <authorList>
            <person name="Fischer M.G."/>
            <person name="Hackl T."/>
            <person name="Roman M."/>
        </authorList>
    </citation>
    <scope>NUCLEOTIDE SEQUENCE [LARGE SCALE GENOMIC DNA]</scope>
    <source>
        <strain evidence="2 6">BVI</strain>
        <strain evidence="1 8">Cflag</strain>
        <strain evidence="4 5">E4-10P</strain>
        <strain evidence="3 7">RCC970-E3</strain>
    </source>
</reference>
<keyword evidence="6" id="KW-1185">Reference proteome</keyword>
<dbReference type="EMBL" id="VLTL01000007">
    <property type="protein sequence ID" value="KAA0171315.1"/>
    <property type="molecule type" value="Genomic_DNA"/>
</dbReference>
<sequence>MASARKPAATERFVEPGWGVGEATELDKKVPDQIADMRVTPELRAMYAGFPELLLVRATFSKRCRKPWDAINMCMRQQLDHETCTEVFKSWRPCEDEMRRKRIKAARVAEDEQRRQLTERSKRS</sequence>
<evidence type="ECO:0000313" key="4">
    <source>
        <dbReference type="EMBL" id="KAA0172836.1"/>
    </source>
</evidence>
<protein>
    <submittedName>
        <fullName evidence="2">Uncharacterized protein</fullName>
    </submittedName>
</protein>
<evidence type="ECO:0000313" key="7">
    <source>
        <dbReference type="Proteomes" id="UP000324907"/>
    </source>
</evidence>
<comment type="caution">
    <text evidence="2">The sequence shown here is derived from an EMBL/GenBank/DDBJ whole genome shotgun (WGS) entry which is preliminary data.</text>
</comment>
<evidence type="ECO:0000313" key="3">
    <source>
        <dbReference type="EMBL" id="KAA0171315.1"/>
    </source>
</evidence>
<dbReference type="Proteomes" id="UP000325113">
    <property type="component" value="Unassembled WGS sequence"/>
</dbReference>
<gene>
    <name evidence="4" type="ORF">FNF27_05697</name>
    <name evidence="3" type="ORF">FNF28_00806</name>
    <name evidence="2" type="ORF">FNF29_01635</name>
    <name evidence="1" type="ORF">FNF31_06118</name>
</gene>
<dbReference type="EMBL" id="VLTO01000042">
    <property type="protein sequence ID" value="KAA0172836.1"/>
    <property type="molecule type" value="Genomic_DNA"/>
</dbReference>
<dbReference type="AlphaFoldDB" id="A0A5A8CU63"/>
<evidence type="ECO:0000313" key="1">
    <source>
        <dbReference type="EMBL" id="KAA0155299.1"/>
    </source>
</evidence>
<dbReference type="EMBL" id="VLTN01000006">
    <property type="protein sequence ID" value="KAA0155720.1"/>
    <property type="molecule type" value="Genomic_DNA"/>
</dbReference>
<proteinExistence type="predicted"/>
<evidence type="ECO:0000313" key="6">
    <source>
        <dbReference type="Proteomes" id="UP000323011"/>
    </source>
</evidence>
<dbReference type="EMBL" id="VLTM01000088">
    <property type="protein sequence ID" value="KAA0155299.1"/>
    <property type="molecule type" value="Genomic_DNA"/>
</dbReference>
<dbReference type="Proteomes" id="UP000324907">
    <property type="component" value="Unassembled WGS sequence"/>
</dbReference>
<evidence type="ECO:0000313" key="5">
    <source>
        <dbReference type="Proteomes" id="UP000322899"/>
    </source>
</evidence>
<evidence type="ECO:0000313" key="2">
    <source>
        <dbReference type="EMBL" id="KAA0155720.1"/>
    </source>
</evidence>